<sequence>MLKKFGEASDVAEMRDMGFQMVLGDYPIDDVQRAFIQYLKTGKEIPTPADIVEILDPTVKPLCPRVYQSFVTRSKKGPFELTREEKAYIEHYENQQLGRIRA</sequence>
<organism evidence="1 2">
    <name type="scientific">Dyadobacter psychrotolerans</name>
    <dbReference type="NCBI Taxonomy" id="2541721"/>
    <lineage>
        <taxon>Bacteria</taxon>
        <taxon>Pseudomonadati</taxon>
        <taxon>Bacteroidota</taxon>
        <taxon>Cytophagia</taxon>
        <taxon>Cytophagales</taxon>
        <taxon>Spirosomataceae</taxon>
        <taxon>Dyadobacter</taxon>
    </lineage>
</organism>
<proteinExistence type="predicted"/>
<gene>
    <name evidence="1" type="ORF">E0F88_07290</name>
</gene>
<comment type="caution">
    <text evidence="1">The sequence shown here is derived from an EMBL/GenBank/DDBJ whole genome shotgun (WGS) entry which is preliminary data.</text>
</comment>
<evidence type="ECO:0000313" key="2">
    <source>
        <dbReference type="Proteomes" id="UP000294850"/>
    </source>
</evidence>
<keyword evidence="2" id="KW-1185">Reference proteome</keyword>
<protein>
    <submittedName>
        <fullName evidence="1">Uncharacterized protein</fullName>
    </submittedName>
</protein>
<dbReference type="RefSeq" id="WP_131957552.1">
    <property type="nucleotide sequence ID" value="NZ_SMFL01000002.1"/>
</dbReference>
<dbReference type="Proteomes" id="UP000294850">
    <property type="component" value="Unassembled WGS sequence"/>
</dbReference>
<reference evidence="1 2" key="1">
    <citation type="submission" date="2019-03" db="EMBL/GenBank/DDBJ databases">
        <title>Dyadobacter AR-3-6 sp. nov., isolated from arctic soil.</title>
        <authorList>
            <person name="Chaudhary D.K."/>
        </authorList>
    </citation>
    <scope>NUCLEOTIDE SEQUENCE [LARGE SCALE GENOMIC DNA]</scope>
    <source>
        <strain evidence="1 2">AR-3-6</strain>
    </source>
</reference>
<dbReference type="OrthoDB" id="9849698at2"/>
<dbReference type="EMBL" id="SMFL01000002">
    <property type="protein sequence ID" value="TDE17686.1"/>
    <property type="molecule type" value="Genomic_DNA"/>
</dbReference>
<dbReference type="AlphaFoldDB" id="A0A4R5DT45"/>
<evidence type="ECO:0000313" key="1">
    <source>
        <dbReference type="EMBL" id="TDE17686.1"/>
    </source>
</evidence>
<accession>A0A4R5DT45</accession>
<name>A0A4R5DT45_9BACT</name>